<dbReference type="Gene3D" id="1.25.10.10">
    <property type="entry name" value="Leucine-rich Repeat Variant"/>
    <property type="match status" value="1"/>
</dbReference>
<dbReference type="InterPro" id="IPR016024">
    <property type="entry name" value="ARM-type_fold"/>
</dbReference>
<dbReference type="InterPro" id="IPR011989">
    <property type="entry name" value="ARM-like"/>
</dbReference>
<dbReference type="PANTHER" id="PTHR19316">
    <property type="entry name" value="PROTEIN FOLDING REGULATOR"/>
    <property type="match status" value="1"/>
</dbReference>
<name>A0ABY7FMD9_MYAAR</name>
<gene>
    <name evidence="11" type="ORF">MAR_016070</name>
</gene>
<evidence type="ECO:0000256" key="2">
    <source>
        <dbReference type="ARBA" id="ARBA00010588"/>
    </source>
</evidence>
<accession>A0ABY7FMD9</accession>
<keyword evidence="12" id="KW-1185">Reference proteome</keyword>
<reference evidence="11" key="1">
    <citation type="submission" date="2022-11" db="EMBL/GenBank/DDBJ databases">
        <title>Centuries of genome instability and evolution in soft-shell clam transmissible cancer (bioRxiv).</title>
        <authorList>
            <person name="Hart S.F.M."/>
            <person name="Yonemitsu M.A."/>
            <person name="Giersch R.M."/>
            <person name="Beal B.F."/>
            <person name="Arriagada G."/>
            <person name="Davis B.W."/>
            <person name="Ostrander E.A."/>
            <person name="Goff S.P."/>
            <person name="Metzger M.J."/>
        </authorList>
    </citation>
    <scope>NUCLEOTIDE SEQUENCE</scope>
    <source>
        <strain evidence="11">MELC-2E11</strain>
        <tissue evidence="11">Siphon/mantle</tissue>
    </source>
</reference>
<evidence type="ECO:0000256" key="4">
    <source>
        <dbReference type="ARBA" id="ARBA00022448"/>
    </source>
</evidence>
<evidence type="ECO:0000313" key="11">
    <source>
        <dbReference type="EMBL" id="WAR22096.1"/>
    </source>
</evidence>
<evidence type="ECO:0000256" key="5">
    <source>
        <dbReference type="ARBA" id="ARBA00022729"/>
    </source>
</evidence>
<dbReference type="SUPFAM" id="SSF48371">
    <property type="entry name" value="ARM repeat"/>
    <property type="match status" value="1"/>
</dbReference>
<comment type="subcellular location">
    <subcellularLocation>
        <location evidence="1">Endoplasmic reticulum lumen</location>
    </subcellularLocation>
</comment>
<keyword evidence="5 10" id="KW-0732">Signal</keyword>
<keyword evidence="7" id="KW-0653">Protein transport</keyword>
<dbReference type="EMBL" id="CP111023">
    <property type="protein sequence ID" value="WAR22096.1"/>
    <property type="molecule type" value="Genomic_DNA"/>
</dbReference>
<evidence type="ECO:0000256" key="1">
    <source>
        <dbReference type="ARBA" id="ARBA00004319"/>
    </source>
</evidence>
<sequence>MAGRLLRSLQVMNAISMFMFVVGVLHLLCHHGKAQADSGALTIVPQDDQENGEVTLEPEDEELVARDVNIEPFMPTKDWKPVETGQSIPAGLHVRMNLQTGEREAKLLDGHTDKQAEVHYGMDGDREDLKREDEVKMKFRSYKELQADFKAMNMDIQTDGEILTGLVERLIHPETPHDDLIAILKDFEYYLHQIRALEAGTLELLVRLLSTQPSIQLRRKLLFALAAQCRQFPFAQRRLLELGGLQALNAIFDEAGTEKLRVKAVSFLNDLLIERVLTEKNLNPDLSTEVEKVKQYKEVELEKAMVEGGWCEQLPTLLSFSDHESREHVIIAMTTLATPCRDTFTRDIKTLQKLNKEYTKLALEDEDGVEDSYFNTHAELIQTLLTKLFGTDTRIKKDEL</sequence>
<evidence type="ECO:0000256" key="9">
    <source>
        <dbReference type="ARBA" id="ARBA00023180"/>
    </source>
</evidence>
<dbReference type="PANTHER" id="PTHR19316:SF35">
    <property type="entry name" value="NUCLEOTIDE EXCHANGE FACTOR SIL1"/>
    <property type="match status" value="1"/>
</dbReference>
<evidence type="ECO:0000256" key="3">
    <source>
        <dbReference type="ARBA" id="ARBA00015352"/>
    </source>
</evidence>
<feature type="chain" id="PRO_5045229340" description="Nucleotide exchange factor SIL1" evidence="10">
    <location>
        <begin position="35"/>
        <end position="400"/>
    </location>
</feature>
<feature type="signal peptide" evidence="10">
    <location>
        <begin position="1"/>
        <end position="34"/>
    </location>
</feature>
<dbReference type="Proteomes" id="UP001164746">
    <property type="component" value="Chromosome 12"/>
</dbReference>
<comment type="similarity">
    <text evidence="2">Belongs to the SIL1 family.</text>
</comment>
<keyword evidence="6" id="KW-0256">Endoplasmic reticulum</keyword>
<keyword evidence="8" id="KW-0811">Translocation</keyword>
<evidence type="ECO:0000256" key="6">
    <source>
        <dbReference type="ARBA" id="ARBA00022824"/>
    </source>
</evidence>
<protein>
    <recommendedName>
        <fullName evidence="3">Nucleotide exchange factor SIL1</fullName>
    </recommendedName>
</protein>
<organism evidence="11 12">
    <name type="scientific">Mya arenaria</name>
    <name type="common">Soft-shell clam</name>
    <dbReference type="NCBI Taxonomy" id="6604"/>
    <lineage>
        <taxon>Eukaryota</taxon>
        <taxon>Metazoa</taxon>
        <taxon>Spiralia</taxon>
        <taxon>Lophotrochozoa</taxon>
        <taxon>Mollusca</taxon>
        <taxon>Bivalvia</taxon>
        <taxon>Autobranchia</taxon>
        <taxon>Heteroconchia</taxon>
        <taxon>Euheterodonta</taxon>
        <taxon>Imparidentia</taxon>
        <taxon>Neoheterodontei</taxon>
        <taxon>Myida</taxon>
        <taxon>Myoidea</taxon>
        <taxon>Myidae</taxon>
        <taxon>Mya</taxon>
    </lineage>
</organism>
<keyword evidence="4" id="KW-0813">Transport</keyword>
<evidence type="ECO:0000256" key="10">
    <source>
        <dbReference type="SAM" id="SignalP"/>
    </source>
</evidence>
<keyword evidence="9" id="KW-0325">Glycoprotein</keyword>
<proteinExistence type="inferred from homology"/>
<evidence type="ECO:0000313" key="12">
    <source>
        <dbReference type="Proteomes" id="UP001164746"/>
    </source>
</evidence>
<evidence type="ECO:0000256" key="7">
    <source>
        <dbReference type="ARBA" id="ARBA00022927"/>
    </source>
</evidence>
<dbReference type="InterPro" id="IPR050693">
    <property type="entry name" value="Hsp70_NEF-Inhibitors"/>
</dbReference>
<evidence type="ECO:0000256" key="8">
    <source>
        <dbReference type="ARBA" id="ARBA00023010"/>
    </source>
</evidence>